<comment type="caution">
    <text evidence="1">The sequence shown here is derived from an EMBL/GenBank/DDBJ whole genome shotgun (WGS) entry which is preliminary data.</text>
</comment>
<reference evidence="1" key="1">
    <citation type="submission" date="2020-04" db="EMBL/GenBank/DDBJ databases">
        <title>Hybrid Assembly of Korean Phytophthora infestans isolates.</title>
        <authorList>
            <person name="Prokchorchik M."/>
            <person name="Lee Y."/>
            <person name="Seo J."/>
            <person name="Cho J.-H."/>
            <person name="Park Y.-E."/>
            <person name="Jang D.-C."/>
            <person name="Im J.-S."/>
            <person name="Choi J.-G."/>
            <person name="Park H.-J."/>
            <person name="Lee G.-B."/>
            <person name="Lee Y.-G."/>
            <person name="Hong S.-Y."/>
            <person name="Cho K."/>
            <person name="Sohn K.H."/>
        </authorList>
    </citation>
    <scope>NUCLEOTIDE SEQUENCE</scope>
    <source>
        <strain evidence="1">KR_1_A1</strain>
        <strain evidence="2">KR_2_A2</strain>
    </source>
</reference>
<sequence>MLTWLDEDLTLLKGQECCALVAFDHFVYAPAKTNSVATSASVCEGLVEMASRNLSSLMVETSADNAGRRVLSATTFRDLFPVSFSVVCENAEETGPLLRAMTGNASIMPPACFILP</sequence>
<name>A0A833W6M5_PHYIN</name>
<proteinExistence type="predicted"/>
<evidence type="ECO:0000313" key="2">
    <source>
        <dbReference type="EMBL" id="KAF4132975.1"/>
    </source>
</evidence>
<organism evidence="1 3">
    <name type="scientific">Phytophthora infestans</name>
    <name type="common">Potato late blight agent</name>
    <name type="synonym">Botrytis infestans</name>
    <dbReference type="NCBI Taxonomy" id="4787"/>
    <lineage>
        <taxon>Eukaryota</taxon>
        <taxon>Sar</taxon>
        <taxon>Stramenopiles</taxon>
        <taxon>Oomycota</taxon>
        <taxon>Peronosporomycetes</taxon>
        <taxon>Peronosporales</taxon>
        <taxon>Peronosporaceae</taxon>
        <taxon>Phytophthora</taxon>
    </lineage>
</organism>
<dbReference type="EMBL" id="WSZM01000065">
    <property type="protein sequence ID" value="KAF4044584.1"/>
    <property type="molecule type" value="Genomic_DNA"/>
</dbReference>
<evidence type="ECO:0000313" key="3">
    <source>
        <dbReference type="Proteomes" id="UP000602510"/>
    </source>
</evidence>
<dbReference type="Proteomes" id="UP000704712">
    <property type="component" value="Unassembled WGS sequence"/>
</dbReference>
<keyword evidence="3" id="KW-1185">Reference proteome</keyword>
<evidence type="ECO:0000313" key="1">
    <source>
        <dbReference type="EMBL" id="KAF4044584.1"/>
    </source>
</evidence>
<dbReference type="Proteomes" id="UP000602510">
    <property type="component" value="Unassembled WGS sequence"/>
</dbReference>
<dbReference type="AlphaFoldDB" id="A0A833W6M5"/>
<accession>A0A833W6M5</accession>
<dbReference type="EMBL" id="JAACNO010002473">
    <property type="protein sequence ID" value="KAF4132975.1"/>
    <property type="molecule type" value="Genomic_DNA"/>
</dbReference>
<protein>
    <submittedName>
        <fullName evidence="1">Uncharacterized protein</fullName>
    </submittedName>
</protein>
<gene>
    <name evidence="1" type="ORF">GN244_ATG03061</name>
    <name evidence="2" type="ORF">GN958_ATG17884</name>
</gene>